<dbReference type="Pfam" id="PF00657">
    <property type="entry name" value="Lipase_GDSL"/>
    <property type="match status" value="1"/>
</dbReference>
<evidence type="ECO:0000256" key="5">
    <source>
        <dbReference type="ARBA" id="ARBA00022801"/>
    </source>
</evidence>
<sequence>MGDSLTDNGNNNNLITLAKANYLPYGIDFSGGPSGRFSNGRIIPDFLAEFLGFDKAPPPFSIANGPQILKGVNYASGASGILDDTAIIVGDRISLNRQLFNHGLTVSKITLLVGNATLAREHLKTCLYFVNMGSNDYLLNYLQPRISLSSTFYTPQQFAEKLINQYSKQLRELYNYGARKVVVFGLGLLGCTPGMLARSPNVNGSSCIYSNISKVVEPFNNGLKPLVDTLNNNLQEAQFIFINTTSISLVDTSTLGIKVTTEPCCVVSETDVLCAPDKIPCSNRNEYTFWDNYHPSEVYTRAAIARAYEAASLNDVYPFDIRRLAQL</sequence>
<dbReference type="Proteomes" id="UP001153555">
    <property type="component" value="Unassembled WGS sequence"/>
</dbReference>
<keyword evidence="7" id="KW-0443">Lipid metabolism</keyword>
<dbReference type="InterPro" id="IPR051238">
    <property type="entry name" value="GDSL_esterase/lipase"/>
</dbReference>
<proteinExistence type="inferred from homology"/>
<evidence type="ECO:0000256" key="3">
    <source>
        <dbReference type="ARBA" id="ARBA00022525"/>
    </source>
</evidence>
<dbReference type="Gene3D" id="3.40.50.1110">
    <property type="entry name" value="SGNH hydrolase"/>
    <property type="match status" value="1"/>
</dbReference>
<name>A0A9N7N9I5_STRHE</name>
<evidence type="ECO:0000313" key="9">
    <source>
        <dbReference type="Proteomes" id="UP001153555"/>
    </source>
</evidence>
<dbReference type="PANTHER" id="PTHR45650:SF9">
    <property type="entry name" value="SGNH HYDROLASE-TYPE ESTERASE DOMAIN-CONTAINING PROTEIN"/>
    <property type="match status" value="1"/>
</dbReference>
<dbReference type="AlphaFoldDB" id="A0A9N7N9I5"/>
<evidence type="ECO:0000256" key="2">
    <source>
        <dbReference type="ARBA" id="ARBA00008668"/>
    </source>
</evidence>
<keyword evidence="5" id="KW-0378">Hydrolase</keyword>
<keyword evidence="6" id="KW-0442">Lipid degradation</keyword>
<protein>
    <submittedName>
        <fullName evidence="8">GDSL esterase/lipase</fullName>
    </submittedName>
</protein>
<organism evidence="8 9">
    <name type="scientific">Striga hermonthica</name>
    <name type="common">Purple witchweed</name>
    <name type="synonym">Buchnera hermonthica</name>
    <dbReference type="NCBI Taxonomy" id="68872"/>
    <lineage>
        <taxon>Eukaryota</taxon>
        <taxon>Viridiplantae</taxon>
        <taxon>Streptophyta</taxon>
        <taxon>Embryophyta</taxon>
        <taxon>Tracheophyta</taxon>
        <taxon>Spermatophyta</taxon>
        <taxon>Magnoliopsida</taxon>
        <taxon>eudicotyledons</taxon>
        <taxon>Gunneridae</taxon>
        <taxon>Pentapetalae</taxon>
        <taxon>asterids</taxon>
        <taxon>lamiids</taxon>
        <taxon>Lamiales</taxon>
        <taxon>Orobanchaceae</taxon>
        <taxon>Buchnereae</taxon>
        <taxon>Striga</taxon>
    </lineage>
</organism>
<dbReference type="CDD" id="cd01837">
    <property type="entry name" value="SGNH_plant_lipase_like"/>
    <property type="match status" value="1"/>
</dbReference>
<evidence type="ECO:0000313" key="8">
    <source>
        <dbReference type="EMBL" id="CAA0827545.1"/>
    </source>
</evidence>
<evidence type="ECO:0000256" key="7">
    <source>
        <dbReference type="ARBA" id="ARBA00023098"/>
    </source>
</evidence>
<dbReference type="GO" id="GO:0016042">
    <property type="term" value="P:lipid catabolic process"/>
    <property type="evidence" value="ECO:0007669"/>
    <property type="project" value="UniProtKB-KW"/>
</dbReference>
<dbReference type="GO" id="GO:0016788">
    <property type="term" value="F:hydrolase activity, acting on ester bonds"/>
    <property type="evidence" value="ECO:0007669"/>
    <property type="project" value="InterPro"/>
</dbReference>
<dbReference type="InterPro" id="IPR035669">
    <property type="entry name" value="SGNH_plant_lipase-like"/>
</dbReference>
<dbReference type="EMBL" id="CACSLK010027752">
    <property type="protein sequence ID" value="CAA0827545.1"/>
    <property type="molecule type" value="Genomic_DNA"/>
</dbReference>
<reference evidence="8" key="1">
    <citation type="submission" date="2019-12" db="EMBL/GenBank/DDBJ databases">
        <authorList>
            <person name="Scholes J."/>
        </authorList>
    </citation>
    <scope>NUCLEOTIDE SEQUENCE</scope>
</reference>
<comment type="subcellular location">
    <subcellularLocation>
        <location evidence="1">Secreted</location>
    </subcellularLocation>
</comment>
<comment type="caution">
    <text evidence="8">The sequence shown here is derived from an EMBL/GenBank/DDBJ whole genome shotgun (WGS) entry which is preliminary data.</text>
</comment>
<accession>A0A9N7N9I5</accession>
<comment type="similarity">
    <text evidence="2">Belongs to the 'GDSL' lipolytic enzyme family.</text>
</comment>
<evidence type="ECO:0000256" key="1">
    <source>
        <dbReference type="ARBA" id="ARBA00004613"/>
    </source>
</evidence>
<dbReference type="SUPFAM" id="SSF52266">
    <property type="entry name" value="SGNH hydrolase"/>
    <property type="match status" value="1"/>
</dbReference>
<gene>
    <name evidence="8" type="ORF">SHERM_23240</name>
</gene>
<keyword evidence="9" id="KW-1185">Reference proteome</keyword>
<dbReference type="InterPro" id="IPR036514">
    <property type="entry name" value="SGNH_hydro_sf"/>
</dbReference>
<keyword evidence="3" id="KW-0964">Secreted</keyword>
<dbReference type="InterPro" id="IPR001087">
    <property type="entry name" value="GDSL"/>
</dbReference>
<evidence type="ECO:0000256" key="4">
    <source>
        <dbReference type="ARBA" id="ARBA00022729"/>
    </source>
</evidence>
<keyword evidence="4" id="KW-0732">Signal</keyword>
<dbReference type="OrthoDB" id="906815at2759"/>
<evidence type="ECO:0000256" key="6">
    <source>
        <dbReference type="ARBA" id="ARBA00022963"/>
    </source>
</evidence>
<dbReference type="PANTHER" id="PTHR45650">
    <property type="entry name" value="GDSL-LIKE LIPASE/ACYLHYDROLASE-RELATED"/>
    <property type="match status" value="1"/>
</dbReference>
<dbReference type="GO" id="GO:0005576">
    <property type="term" value="C:extracellular region"/>
    <property type="evidence" value="ECO:0007669"/>
    <property type="project" value="UniProtKB-SubCell"/>
</dbReference>